<reference evidence="3" key="1">
    <citation type="submission" date="2016-05" db="EMBL/GenBank/DDBJ databases">
        <authorList>
            <person name="Lavstsen T."/>
            <person name="Jespersen J.S."/>
        </authorList>
    </citation>
    <scope>NUCLEOTIDE SEQUENCE</scope>
    <source>
        <tissue evidence="3">Brain</tissue>
    </source>
</reference>
<evidence type="ECO:0000256" key="1">
    <source>
        <dbReference type="SAM" id="Coils"/>
    </source>
</evidence>
<proteinExistence type="predicted"/>
<organism evidence="3">
    <name type="scientific">Nothobranchius furzeri</name>
    <name type="common">Turquoise killifish</name>
    <dbReference type="NCBI Taxonomy" id="105023"/>
    <lineage>
        <taxon>Eukaryota</taxon>
        <taxon>Metazoa</taxon>
        <taxon>Chordata</taxon>
        <taxon>Craniata</taxon>
        <taxon>Vertebrata</taxon>
        <taxon>Euteleostomi</taxon>
        <taxon>Actinopterygii</taxon>
        <taxon>Neopterygii</taxon>
        <taxon>Teleostei</taxon>
        <taxon>Neoteleostei</taxon>
        <taxon>Acanthomorphata</taxon>
        <taxon>Ovalentaria</taxon>
        <taxon>Atherinomorphae</taxon>
        <taxon>Cyprinodontiformes</taxon>
        <taxon>Nothobranchiidae</taxon>
        <taxon>Nothobranchius</taxon>
    </lineage>
</organism>
<evidence type="ECO:0000256" key="2">
    <source>
        <dbReference type="SAM" id="MobiDB-lite"/>
    </source>
</evidence>
<reference evidence="3" key="2">
    <citation type="submission" date="2016-06" db="EMBL/GenBank/DDBJ databases">
        <title>The genome of a short-lived fish provides insights into sex chromosome evolution and the genetic control of aging.</title>
        <authorList>
            <person name="Reichwald K."/>
            <person name="Felder M."/>
            <person name="Petzold A."/>
            <person name="Koch P."/>
            <person name="Groth M."/>
            <person name="Platzer M."/>
        </authorList>
    </citation>
    <scope>NUCLEOTIDE SEQUENCE</scope>
    <source>
        <tissue evidence="3">Brain</tissue>
    </source>
</reference>
<accession>A0A1A8U882</accession>
<protein>
    <submittedName>
        <fullName evidence="3">Uncharacterized protein</fullName>
    </submittedName>
</protein>
<keyword evidence="1" id="KW-0175">Coiled coil</keyword>
<gene>
    <name evidence="3" type="primary">Nfu_g_1_023953</name>
</gene>
<evidence type="ECO:0000313" key="3">
    <source>
        <dbReference type="EMBL" id="SBS44504.1"/>
    </source>
</evidence>
<sequence>MALMAAVKQQAPSEMVNAEVLLRDQFVEYVVDGSLRRALKQFVRGRPSATLLDVRAEAIRWEREGISGGPRGRAHSMPSVLGLQYGVQCPPAAGGPGFFPAAELSEIKEMLKLQQDQINKLAQNVSSLQGTRKKPRPTNHDPIICRRCQQARHYASDYDGVRVSRPQPTQPPRPTARQSEN</sequence>
<name>A0A1A8U882_NOTFU</name>
<feature type="coiled-coil region" evidence="1">
    <location>
        <begin position="104"/>
        <end position="131"/>
    </location>
</feature>
<feature type="region of interest" description="Disordered" evidence="2">
    <location>
        <begin position="156"/>
        <end position="181"/>
    </location>
</feature>
<dbReference type="AlphaFoldDB" id="A0A1A8U882"/>
<dbReference type="EMBL" id="HAEJ01004047">
    <property type="protein sequence ID" value="SBS44504.1"/>
    <property type="molecule type" value="Transcribed_RNA"/>
</dbReference>